<comment type="caution">
    <text evidence="10">The sequence shown here is derived from an EMBL/GenBank/DDBJ whole genome shotgun (WGS) entry which is preliminary data.</text>
</comment>
<dbReference type="AlphaFoldDB" id="A0A9D4HV96"/>
<sequence>MKIVPLRILGCVAVGFPLFGILFAIVWSILYDFEASNRTICRVKNFLPTVSSAIGGFTPQRYVWRICISLQAGLRFLLAYCYFHWHLRVHMGVKHLLYKNLVTVAVCCHILENVALIVLTAISSTDNADIHEKSFITFMVCSQIYMILSCILIHWTHRSKVVMPSSQDSLLLKRKVYIWLFNLTIFFTSLYFYFRHNSYCEPYVYSWFALCEYLTIFSNIAFHSICCVDFSMYSFTIVHTEDIISGKFKNS</sequence>
<evidence type="ECO:0000256" key="8">
    <source>
        <dbReference type="SAM" id="Phobius"/>
    </source>
</evidence>
<dbReference type="EMBL" id="JAIWYP010000012">
    <property type="protein sequence ID" value="KAH3730663.1"/>
    <property type="molecule type" value="Genomic_DNA"/>
</dbReference>
<accession>A0A9D4HV96</accession>
<proteinExistence type="inferred from homology"/>
<dbReference type="PANTHER" id="PTHR12892">
    <property type="entry name" value="FGF RECEPTOR ACTIVATING PROTEIN 1"/>
    <property type="match status" value="1"/>
</dbReference>
<evidence type="ECO:0000256" key="4">
    <source>
        <dbReference type="ARBA" id="ARBA00022692"/>
    </source>
</evidence>
<feature type="transmembrane region" description="Helical" evidence="8">
    <location>
        <begin position="62"/>
        <end position="85"/>
    </location>
</feature>
<feature type="transmembrane region" description="Helical" evidence="8">
    <location>
        <begin position="7"/>
        <end position="30"/>
    </location>
</feature>
<gene>
    <name evidence="10" type="ORF">DPMN_056654</name>
</gene>
<name>A0A9D4HV96_DREPO</name>
<feature type="domain" description="CWH43-like N-terminal" evidence="9">
    <location>
        <begin position="8"/>
        <end position="231"/>
    </location>
</feature>
<dbReference type="InterPro" id="IPR039545">
    <property type="entry name" value="PGAP2"/>
</dbReference>
<comment type="similarity">
    <text evidence="2">Belongs to the PGAP2 family.</text>
</comment>
<dbReference type="GO" id="GO:0005789">
    <property type="term" value="C:endoplasmic reticulum membrane"/>
    <property type="evidence" value="ECO:0007669"/>
    <property type="project" value="TreeGrafter"/>
</dbReference>
<reference evidence="10" key="1">
    <citation type="journal article" date="2019" name="bioRxiv">
        <title>The Genome of the Zebra Mussel, Dreissena polymorpha: A Resource for Invasive Species Research.</title>
        <authorList>
            <person name="McCartney M.A."/>
            <person name="Auch B."/>
            <person name="Kono T."/>
            <person name="Mallez S."/>
            <person name="Zhang Y."/>
            <person name="Obille A."/>
            <person name="Becker A."/>
            <person name="Abrahante J.E."/>
            <person name="Garbe J."/>
            <person name="Badalamenti J.P."/>
            <person name="Herman A."/>
            <person name="Mangelson H."/>
            <person name="Liachko I."/>
            <person name="Sullivan S."/>
            <person name="Sone E.D."/>
            <person name="Koren S."/>
            <person name="Silverstein K.A.T."/>
            <person name="Beckman K.B."/>
            <person name="Gohl D.M."/>
        </authorList>
    </citation>
    <scope>NUCLEOTIDE SEQUENCE</scope>
    <source>
        <strain evidence="10">Duluth1</strain>
        <tissue evidence="10">Whole animal</tissue>
    </source>
</reference>
<dbReference type="GO" id="GO:0006506">
    <property type="term" value="P:GPI anchor biosynthetic process"/>
    <property type="evidence" value="ECO:0007669"/>
    <property type="project" value="UniProtKB-KW"/>
</dbReference>
<evidence type="ECO:0000256" key="3">
    <source>
        <dbReference type="ARBA" id="ARBA00022502"/>
    </source>
</evidence>
<evidence type="ECO:0000256" key="6">
    <source>
        <dbReference type="ARBA" id="ARBA00023034"/>
    </source>
</evidence>
<feature type="transmembrane region" description="Helical" evidence="8">
    <location>
        <begin position="134"/>
        <end position="155"/>
    </location>
</feature>
<evidence type="ECO:0000313" key="11">
    <source>
        <dbReference type="Proteomes" id="UP000828390"/>
    </source>
</evidence>
<dbReference type="OrthoDB" id="68581at2759"/>
<evidence type="ECO:0000256" key="5">
    <source>
        <dbReference type="ARBA" id="ARBA00022989"/>
    </source>
</evidence>
<evidence type="ECO:0000259" key="9">
    <source>
        <dbReference type="Pfam" id="PF10277"/>
    </source>
</evidence>
<feature type="transmembrane region" description="Helical" evidence="8">
    <location>
        <begin position="97"/>
        <end position="122"/>
    </location>
</feature>
<protein>
    <recommendedName>
        <fullName evidence="9">CWH43-like N-terminal domain-containing protein</fullName>
    </recommendedName>
</protein>
<evidence type="ECO:0000256" key="1">
    <source>
        <dbReference type="ARBA" id="ARBA00004653"/>
    </source>
</evidence>
<feature type="transmembrane region" description="Helical" evidence="8">
    <location>
        <begin position="206"/>
        <end position="228"/>
    </location>
</feature>
<evidence type="ECO:0000256" key="7">
    <source>
        <dbReference type="ARBA" id="ARBA00023136"/>
    </source>
</evidence>
<dbReference type="Pfam" id="PF10277">
    <property type="entry name" value="Frag1"/>
    <property type="match status" value="1"/>
</dbReference>
<keyword evidence="4 8" id="KW-0812">Transmembrane</keyword>
<feature type="transmembrane region" description="Helical" evidence="8">
    <location>
        <begin position="176"/>
        <end position="194"/>
    </location>
</feature>
<dbReference type="GO" id="GO:0000139">
    <property type="term" value="C:Golgi membrane"/>
    <property type="evidence" value="ECO:0007669"/>
    <property type="project" value="UniProtKB-SubCell"/>
</dbReference>
<dbReference type="Proteomes" id="UP000828390">
    <property type="component" value="Unassembled WGS sequence"/>
</dbReference>
<keyword evidence="7 8" id="KW-0472">Membrane</keyword>
<keyword evidence="6" id="KW-0333">Golgi apparatus</keyword>
<reference evidence="10" key="2">
    <citation type="submission" date="2020-11" db="EMBL/GenBank/DDBJ databases">
        <authorList>
            <person name="McCartney M.A."/>
            <person name="Auch B."/>
            <person name="Kono T."/>
            <person name="Mallez S."/>
            <person name="Becker A."/>
            <person name="Gohl D.M."/>
            <person name="Silverstein K.A.T."/>
            <person name="Koren S."/>
            <person name="Bechman K.B."/>
            <person name="Herman A."/>
            <person name="Abrahante J.E."/>
            <person name="Garbe J."/>
        </authorList>
    </citation>
    <scope>NUCLEOTIDE SEQUENCE</scope>
    <source>
        <strain evidence="10">Duluth1</strain>
        <tissue evidence="10">Whole animal</tissue>
    </source>
</reference>
<evidence type="ECO:0000313" key="10">
    <source>
        <dbReference type="EMBL" id="KAH3730663.1"/>
    </source>
</evidence>
<dbReference type="PANTHER" id="PTHR12892:SF11">
    <property type="entry name" value="POST-GPI ATTACHMENT TO PROTEINS FACTOR 2"/>
    <property type="match status" value="1"/>
</dbReference>
<keyword evidence="3" id="KW-0337">GPI-anchor biosynthesis</keyword>
<keyword evidence="11" id="KW-1185">Reference proteome</keyword>
<keyword evidence="5 8" id="KW-1133">Transmembrane helix</keyword>
<dbReference type="InterPro" id="IPR019402">
    <property type="entry name" value="CWH43_N"/>
</dbReference>
<evidence type="ECO:0000256" key="2">
    <source>
        <dbReference type="ARBA" id="ARBA00007414"/>
    </source>
</evidence>
<comment type="subcellular location">
    <subcellularLocation>
        <location evidence="1">Golgi apparatus membrane</location>
        <topology evidence="1">Multi-pass membrane protein</topology>
    </subcellularLocation>
</comment>
<organism evidence="10 11">
    <name type="scientific">Dreissena polymorpha</name>
    <name type="common">Zebra mussel</name>
    <name type="synonym">Mytilus polymorpha</name>
    <dbReference type="NCBI Taxonomy" id="45954"/>
    <lineage>
        <taxon>Eukaryota</taxon>
        <taxon>Metazoa</taxon>
        <taxon>Spiralia</taxon>
        <taxon>Lophotrochozoa</taxon>
        <taxon>Mollusca</taxon>
        <taxon>Bivalvia</taxon>
        <taxon>Autobranchia</taxon>
        <taxon>Heteroconchia</taxon>
        <taxon>Euheterodonta</taxon>
        <taxon>Imparidentia</taxon>
        <taxon>Neoheterodontei</taxon>
        <taxon>Myida</taxon>
        <taxon>Dreissenoidea</taxon>
        <taxon>Dreissenidae</taxon>
        <taxon>Dreissena</taxon>
    </lineage>
</organism>